<feature type="transmembrane region" description="Helical" evidence="1">
    <location>
        <begin position="53"/>
        <end position="72"/>
    </location>
</feature>
<dbReference type="EMBL" id="AP021875">
    <property type="protein sequence ID" value="BBO75789.1"/>
    <property type="molecule type" value="Genomic_DNA"/>
</dbReference>
<accession>A0A5K7Z6G2</accession>
<protein>
    <submittedName>
        <fullName evidence="2">Uncharacterized protein</fullName>
    </submittedName>
</protein>
<dbReference type="AlphaFoldDB" id="A0A5K7Z6G2"/>
<evidence type="ECO:0000313" key="3">
    <source>
        <dbReference type="Proteomes" id="UP000427769"/>
    </source>
</evidence>
<name>A0A5K7Z6G2_9BACT</name>
<gene>
    <name evidence="2" type="ORF">DSCW_32060</name>
</gene>
<keyword evidence="1" id="KW-0472">Membrane</keyword>
<keyword evidence="3" id="KW-1185">Reference proteome</keyword>
<proteinExistence type="predicted"/>
<dbReference type="Proteomes" id="UP000427769">
    <property type="component" value="Chromosome"/>
</dbReference>
<dbReference type="KEGG" id="dwd:DSCW_32060"/>
<keyword evidence="1" id="KW-0812">Transmembrane</keyword>
<reference evidence="2 3" key="1">
    <citation type="submission" date="2019-11" db="EMBL/GenBank/DDBJ databases">
        <title>Comparative genomics of hydrocarbon-degrading Desulfosarcina strains.</title>
        <authorList>
            <person name="Watanabe M."/>
            <person name="Kojima H."/>
            <person name="Fukui M."/>
        </authorList>
    </citation>
    <scope>NUCLEOTIDE SEQUENCE [LARGE SCALE GENOMIC DNA]</scope>
    <source>
        <strain evidence="2 3">PP31</strain>
    </source>
</reference>
<evidence type="ECO:0000256" key="1">
    <source>
        <dbReference type="SAM" id="Phobius"/>
    </source>
</evidence>
<keyword evidence="1" id="KW-1133">Transmembrane helix</keyword>
<organism evidence="2 3">
    <name type="scientific">Desulfosarcina widdelii</name>
    <dbReference type="NCBI Taxonomy" id="947919"/>
    <lineage>
        <taxon>Bacteria</taxon>
        <taxon>Pseudomonadati</taxon>
        <taxon>Thermodesulfobacteriota</taxon>
        <taxon>Desulfobacteria</taxon>
        <taxon>Desulfobacterales</taxon>
        <taxon>Desulfosarcinaceae</taxon>
        <taxon>Desulfosarcina</taxon>
    </lineage>
</organism>
<sequence>MCPIEQMVEKHLKQLCDNLSNGEKISDEQIERILNLKTICNTFNQKEDKRNPWFILTVFLSVLVIISALLFINVGDTRIDADLLLSGLSFSPISKSQIISSPIAIESASLSGIQRAFFPPQANQKILELSQPMLNFQHNSATPNSTANNIVLNKVVVAKEDTIELMREKDQWILKIYNQNNKPIKSEISLSIQGEIAVRYAEAESKMVYSDPVLPQFLWHPSGFKLQFMVSKGINDLVIEQLAIDYLSLSKRENLSETSHPVFSWRSSIVAGDLYLEELKGEKLSLRYGENLQLDLVSGTVRLVKTEAQHLRALFHGTTRELYLGEKANALNLMPTLLELAKSQKAMALLWFSSLYVFGIVYTAIKWWKGF</sequence>
<feature type="transmembrane region" description="Helical" evidence="1">
    <location>
        <begin position="348"/>
        <end position="368"/>
    </location>
</feature>
<evidence type="ECO:0000313" key="2">
    <source>
        <dbReference type="EMBL" id="BBO75789.1"/>
    </source>
</evidence>